<evidence type="ECO:0000256" key="2">
    <source>
        <dbReference type="ARBA" id="ARBA00012438"/>
    </source>
</evidence>
<dbReference type="PANTHER" id="PTHR43304:SF1">
    <property type="entry name" value="PAC DOMAIN-CONTAINING PROTEIN"/>
    <property type="match status" value="1"/>
</dbReference>
<organism evidence="8 9">
    <name type="scientific">candidate division MSBL1 archaeon SCGC-AAA259E19</name>
    <dbReference type="NCBI Taxonomy" id="1698264"/>
    <lineage>
        <taxon>Archaea</taxon>
        <taxon>Methanobacteriati</taxon>
        <taxon>Methanobacteriota</taxon>
        <taxon>candidate division MSBL1</taxon>
    </lineage>
</organism>
<gene>
    <name evidence="8" type="ORF">AKJ65_05705</name>
</gene>
<dbReference type="InterPro" id="IPR035965">
    <property type="entry name" value="PAS-like_dom_sf"/>
</dbReference>
<dbReference type="CDD" id="cd00130">
    <property type="entry name" value="PAS"/>
    <property type="match status" value="1"/>
</dbReference>
<dbReference type="InterPro" id="IPR000700">
    <property type="entry name" value="PAS-assoc_C"/>
</dbReference>
<dbReference type="Proteomes" id="UP000070284">
    <property type="component" value="Unassembled WGS sequence"/>
</dbReference>
<protein>
    <recommendedName>
        <fullName evidence="2">histidine kinase</fullName>
        <ecNumber evidence="2">2.7.13.3</ecNumber>
    </recommendedName>
</protein>
<evidence type="ECO:0000259" key="7">
    <source>
        <dbReference type="PROSITE" id="PS50113"/>
    </source>
</evidence>
<dbReference type="InterPro" id="IPR001610">
    <property type="entry name" value="PAC"/>
</dbReference>
<dbReference type="Gene3D" id="3.30.450.20">
    <property type="entry name" value="PAS domain"/>
    <property type="match status" value="2"/>
</dbReference>
<comment type="catalytic activity">
    <reaction evidence="1">
        <text>ATP + protein L-histidine = ADP + protein N-phospho-L-histidine.</text>
        <dbReference type="EC" id="2.7.13.3"/>
    </reaction>
</comment>
<dbReference type="GO" id="GO:0004673">
    <property type="term" value="F:protein histidine kinase activity"/>
    <property type="evidence" value="ECO:0007669"/>
    <property type="project" value="UniProtKB-EC"/>
</dbReference>
<evidence type="ECO:0000256" key="1">
    <source>
        <dbReference type="ARBA" id="ARBA00000085"/>
    </source>
</evidence>
<evidence type="ECO:0000256" key="5">
    <source>
        <dbReference type="ARBA" id="ARBA00022777"/>
    </source>
</evidence>
<keyword evidence="5" id="KW-0418">Kinase</keyword>
<dbReference type="PROSITE" id="PS50112">
    <property type="entry name" value="PAS"/>
    <property type="match status" value="1"/>
</dbReference>
<dbReference type="AlphaFoldDB" id="A0A133UIB2"/>
<dbReference type="InterPro" id="IPR052162">
    <property type="entry name" value="Sensor_kinase/Photoreceptor"/>
</dbReference>
<dbReference type="EMBL" id="LHXO01000092">
    <property type="protein sequence ID" value="KXA93973.1"/>
    <property type="molecule type" value="Genomic_DNA"/>
</dbReference>
<evidence type="ECO:0000259" key="6">
    <source>
        <dbReference type="PROSITE" id="PS50112"/>
    </source>
</evidence>
<keyword evidence="9" id="KW-1185">Reference proteome</keyword>
<dbReference type="Pfam" id="PF08447">
    <property type="entry name" value="PAS_3"/>
    <property type="match status" value="1"/>
</dbReference>
<feature type="domain" description="PAC" evidence="7">
    <location>
        <begin position="58"/>
        <end position="111"/>
    </location>
</feature>
<comment type="caution">
    <text evidence="8">The sequence shown here is derived from an EMBL/GenBank/DDBJ whole genome shotgun (WGS) entry which is preliminary data.</text>
</comment>
<evidence type="ECO:0000313" key="9">
    <source>
        <dbReference type="Proteomes" id="UP000070284"/>
    </source>
</evidence>
<dbReference type="SMART" id="SM00086">
    <property type="entry name" value="PAC"/>
    <property type="match status" value="1"/>
</dbReference>
<feature type="domain" description="PAS" evidence="6">
    <location>
        <begin position="8"/>
        <end position="54"/>
    </location>
</feature>
<dbReference type="PROSITE" id="PS50113">
    <property type="entry name" value="PAC"/>
    <property type="match status" value="1"/>
</dbReference>
<proteinExistence type="predicted"/>
<accession>A0A133UIB2</accession>
<name>A0A133UIB2_9EURY</name>
<dbReference type="PANTHER" id="PTHR43304">
    <property type="entry name" value="PHYTOCHROME-LIKE PROTEIN CPH1"/>
    <property type="match status" value="1"/>
</dbReference>
<dbReference type="EC" id="2.7.13.3" evidence="2"/>
<evidence type="ECO:0000256" key="4">
    <source>
        <dbReference type="ARBA" id="ARBA00022679"/>
    </source>
</evidence>
<dbReference type="SUPFAM" id="SSF55785">
    <property type="entry name" value="PYP-like sensor domain (PAS domain)"/>
    <property type="match status" value="2"/>
</dbReference>
<evidence type="ECO:0000313" key="8">
    <source>
        <dbReference type="EMBL" id="KXA93973.1"/>
    </source>
</evidence>
<evidence type="ECO:0000256" key="3">
    <source>
        <dbReference type="ARBA" id="ARBA00022553"/>
    </source>
</evidence>
<dbReference type="NCBIfam" id="TIGR00229">
    <property type="entry name" value="sensory_box"/>
    <property type="match status" value="1"/>
</dbReference>
<dbReference type="InterPro" id="IPR013655">
    <property type="entry name" value="PAS_fold_3"/>
</dbReference>
<sequence length="145" mass="17278">MQTGETEFNERWAEIVGYELEELGPVSIETWQELAHPEDLKRSNELLENHFAGETDYYEFEGRMKHKDGHWVWIQDRGRVVEWDDEGNPIRMVGTRIDITERKEAEEKAKQEKERMSSIMDLSPDLVYFKDDQRRLVRPNKAYAC</sequence>
<reference evidence="8 9" key="1">
    <citation type="journal article" date="2016" name="Sci. Rep.">
        <title>Metabolic traits of an uncultured archaeal lineage -MSBL1- from brine pools of the Red Sea.</title>
        <authorList>
            <person name="Mwirichia R."/>
            <person name="Alam I."/>
            <person name="Rashid M."/>
            <person name="Vinu M."/>
            <person name="Ba-Alawi W."/>
            <person name="Anthony Kamau A."/>
            <person name="Kamanda Ngugi D."/>
            <person name="Goker M."/>
            <person name="Klenk H.P."/>
            <person name="Bajic V."/>
            <person name="Stingl U."/>
        </authorList>
    </citation>
    <scope>NUCLEOTIDE SEQUENCE [LARGE SCALE GENOMIC DNA]</scope>
    <source>
        <strain evidence="8">SCGC-AAA259E19</strain>
    </source>
</reference>
<keyword evidence="4" id="KW-0808">Transferase</keyword>
<keyword evidence="3" id="KW-0597">Phosphoprotein</keyword>
<dbReference type="InterPro" id="IPR000014">
    <property type="entry name" value="PAS"/>
</dbReference>